<protein>
    <submittedName>
        <fullName evidence="2">HNH endonuclease</fullName>
    </submittedName>
</protein>
<evidence type="ECO:0000313" key="2">
    <source>
        <dbReference type="EMBL" id="MFC6040516.1"/>
    </source>
</evidence>
<keyword evidence="2" id="KW-0255">Endonuclease</keyword>
<dbReference type="InterPro" id="IPR002711">
    <property type="entry name" value="HNH"/>
</dbReference>
<evidence type="ECO:0000313" key="3">
    <source>
        <dbReference type="Proteomes" id="UP001596170"/>
    </source>
</evidence>
<feature type="domain" description="HNH" evidence="1">
    <location>
        <begin position="181"/>
        <end position="237"/>
    </location>
</feature>
<keyword evidence="2" id="KW-0540">Nuclease</keyword>
<accession>A0ABW1L984</accession>
<dbReference type="Pfam" id="PF01844">
    <property type="entry name" value="HNH"/>
    <property type="match status" value="1"/>
</dbReference>
<dbReference type="EMBL" id="JBHSRI010000025">
    <property type="protein sequence ID" value="MFC6040516.1"/>
    <property type="molecule type" value="Genomic_DNA"/>
</dbReference>
<dbReference type="Proteomes" id="UP001596170">
    <property type="component" value="Unassembled WGS sequence"/>
</dbReference>
<dbReference type="GO" id="GO:0004519">
    <property type="term" value="F:endonuclease activity"/>
    <property type="evidence" value="ECO:0007669"/>
    <property type="project" value="UniProtKB-KW"/>
</dbReference>
<comment type="caution">
    <text evidence="2">The sequence shown here is derived from an EMBL/GenBank/DDBJ whole genome shotgun (WGS) entry which is preliminary data.</text>
</comment>
<dbReference type="CDD" id="cd00085">
    <property type="entry name" value="HNHc"/>
    <property type="match status" value="1"/>
</dbReference>
<organism evidence="2 3">
    <name type="scientific">Paenisporosarcina macmurdoensis</name>
    <dbReference type="NCBI Taxonomy" id="212659"/>
    <lineage>
        <taxon>Bacteria</taxon>
        <taxon>Bacillati</taxon>
        <taxon>Bacillota</taxon>
        <taxon>Bacilli</taxon>
        <taxon>Bacillales</taxon>
        <taxon>Caryophanaceae</taxon>
        <taxon>Paenisporosarcina</taxon>
    </lineage>
</organism>
<sequence length="258" mass="30261">MEWMISANNKMYDHISAFDEFSCIDWRQKANYQVGDIVYIYATKPSQRVMFKTEVEKVNIGSNEIIDDKKYWINIDEYEKSLEGKYVRLKLLDRVDSEALTLERLKEHGLKGAPQGPIKIREAQLSQYIADNFNDYYSEGVFNDIEENDIYEGHIRTITVNKYERSSIARKKCVEKYGYNCTVCEMNFKDVYGDLGKNFIHVHHIVPLQLIGREYKVNYEQDLTPVCPNCHAMLHKKKDGNYLSIAELKRLLTRNTIT</sequence>
<dbReference type="InterPro" id="IPR003615">
    <property type="entry name" value="HNH_nuc"/>
</dbReference>
<reference evidence="3" key="1">
    <citation type="journal article" date="2019" name="Int. J. Syst. Evol. Microbiol.">
        <title>The Global Catalogue of Microorganisms (GCM) 10K type strain sequencing project: providing services to taxonomists for standard genome sequencing and annotation.</title>
        <authorList>
            <consortium name="The Broad Institute Genomics Platform"/>
            <consortium name="The Broad Institute Genome Sequencing Center for Infectious Disease"/>
            <person name="Wu L."/>
            <person name="Ma J."/>
        </authorList>
    </citation>
    <scope>NUCLEOTIDE SEQUENCE [LARGE SCALE GENOMIC DNA]</scope>
    <source>
        <strain evidence="3">CCUG 54527</strain>
    </source>
</reference>
<dbReference type="Gene3D" id="1.10.30.50">
    <property type="match status" value="1"/>
</dbReference>
<proteinExistence type="predicted"/>
<gene>
    <name evidence="2" type="ORF">ACFPYN_13895</name>
</gene>
<keyword evidence="2" id="KW-0378">Hydrolase</keyword>
<evidence type="ECO:0000259" key="1">
    <source>
        <dbReference type="Pfam" id="PF01844"/>
    </source>
</evidence>
<keyword evidence="3" id="KW-1185">Reference proteome</keyword>
<name>A0ABW1L984_9BACL</name>
<dbReference type="RefSeq" id="WP_377735016.1">
    <property type="nucleotide sequence ID" value="NZ_JBHSRI010000025.1"/>
</dbReference>